<accession>A0ABV6P1L1</accession>
<evidence type="ECO:0000256" key="7">
    <source>
        <dbReference type="RuleBase" id="RU363032"/>
    </source>
</evidence>
<dbReference type="InterPro" id="IPR035906">
    <property type="entry name" value="MetI-like_sf"/>
</dbReference>
<feature type="domain" description="ABC transmembrane type-1" evidence="9">
    <location>
        <begin position="96"/>
        <end position="287"/>
    </location>
</feature>
<evidence type="ECO:0000256" key="4">
    <source>
        <dbReference type="ARBA" id="ARBA00022692"/>
    </source>
</evidence>
<evidence type="ECO:0000256" key="2">
    <source>
        <dbReference type="ARBA" id="ARBA00022448"/>
    </source>
</evidence>
<keyword evidence="3" id="KW-1003">Cell membrane</keyword>
<keyword evidence="5 7" id="KW-1133">Transmembrane helix</keyword>
<dbReference type="PROSITE" id="PS50928">
    <property type="entry name" value="ABC_TM1"/>
    <property type="match status" value="1"/>
</dbReference>
<evidence type="ECO:0000313" key="10">
    <source>
        <dbReference type="EMBL" id="MFC0566859.1"/>
    </source>
</evidence>
<reference evidence="10 11" key="1">
    <citation type="submission" date="2024-09" db="EMBL/GenBank/DDBJ databases">
        <authorList>
            <person name="Sun Q."/>
            <person name="Mori K."/>
        </authorList>
    </citation>
    <scope>NUCLEOTIDE SEQUENCE [LARGE SCALE GENOMIC DNA]</scope>
    <source>
        <strain evidence="10 11">TBRC 2205</strain>
    </source>
</reference>
<keyword evidence="6 7" id="KW-0472">Membrane</keyword>
<gene>
    <name evidence="10" type="ORF">ACFFHU_22310</name>
</gene>
<dbReference type="SUPFAM" id="SSF161098">
    <property type="entry name" value="MetI-like"/>
    <property type="match status" value="1"/>
</dbReference>
<feature type="transmembrane region" description="Helical" evidence="7">
    <location>
        <begin position="165"/>
        <end position="183"/>
    </location>
</feature>
<proteinExistence type="inferred from homology"/>
<comment type="caution">
    <text evidence="10">The sequence shown here is derived from an EMBL/GenBank/DDBJ whole genome shotgun (WGS) entry which is preliminary data.</text>
</comment>
<feature type="transmembrane region" description="Helical" evidence="7">
    <location>
        <begin position="133"/>
        <end position="153"/>
    </location>
</feature>
<dbReference type="Pfam" id="PF00528">
    <property type="entry name" value="BPD_transp_1"/>
    <property type="match status" value="1"/>
</dbReference>
<feature type="transmembrane region" description="Helical" evidence="7">
    <location>
        <begin position="36"/>
        <end position="61"/>
    </location>
</feature>
<evidence type="ECO:0000256" key="5">
    <source>
        <dbReference type="ARBA" id="ARBA00022989"/>
    </source>
</evidence>
<dbReference type="Gene3D" id="1.10.3720.10">
    <property type="entry name" value="MetI-like"/>
    <property type="match status" value="1"/>
</dbReference>
<keyword evidence="2 7" id="KW-0813">Transport</keyword>
<keyword evidence="4 7" id="KW-0812">Transmembrane</keyword>
<dbReference type="EMBL" id="JBHLUE010000018">
    <property type="protein sequence ID" value="MFC0566859.1"/>
    <property type="molecule type" value="Genomic_DNA"/>
</dbReference>
<comment type="similarity">
    <text evidence="7">Belongs to the binding-protein-dependent transport system permease family.</text>
</comment>
<evidence type="ECO:0000256" key="3">
    <source>
        <dbReference type="ARBA" id="ARBA00022475"/>
    </source>
</evidence>
<sequence length="301" mass="32075">MSMVTDTRPAEARRNGSADRGGRAGPAGRRQRPGNLLAYLVAIVVIGVTVVPLLFTIVGGFRTNAQINDDPVGLPNPWIGENYGSVAGTDYFWRLLGNSALIAVLATGLAVALGAMAAFALSRYAFRGREALYALFTVGLLFPVTAAALPLYLLLRQIGLLENPIGVALPEAAFALPITIVILRPFMRAIPGEIEDAAVVDGASRLIFFWRILLPLSRPALATVAVLAFVASWNAYLLPLLVFSDPNHFTLPLGVANFQTQYSQDVARILAFTGVSMLPALLFFVAAERRIVGGLTGSVKG</sequence>
<keyword evidence="11" id="KW-1185">Reference proteome</keyword>
<dbReference type="PANTHER" id="PTHR43744:SF12">
    <property type="entry name" value="ABC TRANSPORTER PERMEASE PROTEIN MG189-RELATED"/>
    <property type="match status" value="1"/>
</dbReference>
<protein>
    <submittedName>
        <fullName evidence="10">Carbohydrate ABC transporter permease</fullName>
    </submittedName>
</protein>
<dbReference type="PANTHER" id="PTHR43744">
    <property type="entry name" value="ABC TRANSPORTER PERMEASE PROTEIN MG189-RELATED-RELATED"/>
    <property type="match status" value="1"/>
</dbReference>
<organism evidence="10 11">
    <name type="scientific">Plantactinospora siamensis</name>
    <dbReference type="NCBI Taxonomy" id="555372"/>
    <lineage>
        <taxon>Bacteria</taxon>
        <taxon>Bacillati</taxon>
        <taxon>Actinomycetota</taxon>
        <taxon>Actinomycetes</taxon>
        <taxon>Micromonosporales</taxon>
        <taxon>Micromonosporaceae</taxon>
        <taxon>Plantactinospora</taxon>
    </lineage>
</organism>
<name>A0ABV6P1L1_9ACTN</name>
<feature type="region of interest" description="Disordered" evidence="8">
    <location>
        <begin position="1"/>
        <end position="29"/>
    </location>
</feature>
<feature type="transmembrane region" description="Helical" evidence="7">
    <location>
        <begin position="220"/>
        <end position="243"/>
    </location>
</feature>
<comment type="subcellular location">
    <subcellularLocation>
        <location evidence="1 7">Cell membrane</location>
        <topology evidence="1 7">Multi-pass membrane protein</topology>
    </subcellularLocation>
</comment>
<evidence type="ECO:0000256" key="8">
    <source>
        <dbReference type="SAM" id="MobiDB-lite"/>
    </source>
</evidence>
<feature type="compositionally biased region" description="Basic and acidic residues" evidence="8">
    <location>
        <begin position="8"/>
        <end position="22"/>
    </location>
</feature>
<dbReference type="CDD" id="cd06261">
    <property type="entry name" value="TM_PBP2"/>
    <property type="match status" value="1"/>
</dbReference>
<dbReference type="InterPro" id="IPR000515">
    <property type="entry name" value="MetI-like"/>
</dbReference>
<evidence type="ECO:0000313" key="11">
    <source>
        <dbReference type="Proteomes" id="UP001589894"/>
    </source>
</evidence>
<feature type="transmembrane region" description="Helical" evidence="7">
    <location>
        <begin position="266"/>
        <end position="287"/>
    </location>
</feature>
<dbReference type="RefSeq" id="WP_377341895.1">
    <property type="nucleotide sequence ID" value="NZ_JBHLUE010000018.1"/>
</dbReference>
<dbReference type="Proteomes" id="UP001589894">
    <property type="component" value="Unassembled WGS sequence"/>
</dbReference>
<evidence type="ECO:0000259" key="9">
    <source>
        <dbReference type="PROSITE" id="PS50928"/>
    </source>
</evidence>
<feature type="transmembrane region" description="Helical" evidence="7">
    <location>
        <begin position="100"/>
        <end position="121"/>
    </location>
</feature>
<evidence type="ECO:0000256" key="1">
    <source>
        <dbReference type="ARBA" id="ARBA00004651"/>
    </source>
</evidence>
<evidence type="ECO:0000256" key="6">
    <source>
        <dbReference type="ARBA" id="ARBA00023136"/>
    </source>
</evidence>